<evidence type="ECO:0000313" key="1">
    <source>
        <dbReference type="EMBL" id="GMT05778.1"/>
    </source>
</evidence>
<name>A0AAV5UGG0_9BILA</name>
<comment type="caution">
    <text evidence="1">The sequence shown here is derived from an EMBL/GenBank/DDBJ whole genome shotgun (WGS) entry which is preliminary data.</text>
</comment>
<dbReference type="AlphaFoldDB" id="A0AAV5UGG0"/>
<dbReference type="EMBL" id="BTSX01000006">
    <property type="protein sequence ID" value="GMT05778.1"/>
    <property type="molecule type" value="Genomic_DNA"/>
</dbReference>
<accession>A0AAV5UGG0</accession>
<gene>
    <name evidence="1" type="ORF">PENTCL1PPCAC_27952</name>
</gene>
<proteinExistence type="predicted"/>
<keyword evidence="2" id="KW-1185">Reference proteome</keyword>
<reference evidence="1" key="1">
    <citation type="submission" date="2023-10" db="EMBL/GenBank/DDBJ databases">
        <title>Genome assembly of Pristionchus species.</title>
        <authorList>
            <person name="Yoshida K."/>
            <person name="Sommer R.J."/>
        </authorList>
    </citation>
    <scope>NUCLEOTIDE SEQUENCE</scope>
    <source>
        <strain evidence="1">RS0144</strain>
    </source>
</reference>
<protein>
    <submittedName>
        <fullName evidence="1">Uncharacterized protein</fullName>
    </submittedName>
</protein>
<feature type="non-terminal residue" evidence="1">
    <location>
        <position position="1"/>
    </location>
</feature>
<evidence type="ECO:0000313" key="2">
    <source>
        <dbReference type="Proteomes" id="UP001432027"/>
    </source>
</evidence>
<organism evidence="1 2">
    <name type="scientific">Pristionchus entomophagus</name>
    <dbReference type="NCBI Taxonomy" id="358040"/>
    <lineage>
        <taxon>Eukaryota</taxon>
        <taxon>Metazoa</taxon>
        <taxon>Ecdysozoa</taxon>
        <taxon>Nematoda</taxon>
        <taxon>Chromadorea</taxon>
        <taxon>Rhabditida</taxon>
        <taxon>Rhabditina</taxon>
        <taxon>Diplogasteromorpha</taxon>
        <taxon>Diplogasteroidea</taxon>
        <taxon>Neodiplogasteridae</taxon>
        <taxon>Pristionchus</taxon>
    </lineage>
</organism>
<dbReference type="Proteomes" id="UP001432027">
    <property type="component" value="Unassembled WGS sequence"/>
</dbReference>
<sequence>AFRRRIRETNPLHSMPSLQWRVLRKTTIHQPFVSMFFLLPGGKSWRRSHYSALWPRYRSLMRQQSNLIDLVTFSFLISQFTYRIHLNY</sequence>